<feature type="transmembrane region" description="Helical" evidence="5">
    <location>
        <begin position="12"/>
        <end position="31"/>
    </location>
</feature>
<keyword evidence="4 5" id="KW-0472">Membrane</keyword>
<protein>
    <recommendedName>
        <fullName evidence="8">Phage holin</fullName>
    </recommendedName>
</protein>
<evidence type="ECO:0000313" key="7">
    <source>
        <dbReference type="Proteomes" id="UP000032024"/>
    </source>
</evidence>
<reference evidence="7" key="1">
    <citation type="submission" date="2015-01" db="EMBL/GenBank/DDBJ databases">
        <title>Comparative genome analysis of Bacillus coagulans HM-08, Clostridium butyricum HM-68, Bacillus subtilis HM-66 and Bacillus paralicheniformis BL-09.</title>
        <authorList>
            <person name="Zhang H."/>
        </authorList>
    </citation>
    <scope>NUCLEOTIDE SEQUENCE [LARGE SCALE GENOMIC DNA]</scope>
    <source>
        <strain evidence="7">HM-08</strain>
    </source>
</reference>
<gene>
    <name evidence="6" type="ORF">SB48_HM08orf03326</name>
</gene>
<dbReference type="NCBIfam" id="TIGR01592">
    <property type="entry name" value="holin_SPP1"/>
    <property type="match status" value="1"/>
</dbReference>
<dbReference type="AlphaFoldDB" id="A0AAN0T659"/>
<organism evidence="6 7">
    <name type="scientific">Heyndrickxia coagulans</name>
    <name type="common">Weizmannia coagulans</name>
    <dbReference type="NCBI Taxonomy" id="1398"/>
    <lineage>
        <taxon>Bacteria</taxon>
        <taxon>Bacillati</taxon>
        <taxon>Bacillota</taxon>
        <taxon>Bacilli</taxon>
        <taxon>Bacillales</taxon>
        <taxon>Bacillaceae</taxon>
        <taxon>Heyndrickxia</taxon>
    </lineage>
</organism>
<dbReference type="GO" id="GO:0016020">
    <property type="term" value="C:membrane"/>
    <property type="evidence" value="ECO:0007669"/>
    <property type="project" value="UniProtKB-SubCell"/>
</dbReference>
<keyword evidence="2 5" id="KW-0812">Transmembrane</keyword>
<sequence>MKIDRGTLIRTIVLAIALLNQILVSCGLYKIPGTAEQQTEVLSTLFTLITAVWSWFKNNYVTARGKAQREALKRQGLSK</sequence>
<proteinExistence type="predicted"/>
<evidence type="ECO:0000313" key="6">
    <source>
        <dbReference type="EMBL" id="AJO22898.1"/>
    </source>
</evidence>
<dbReference type="RefSeq" id="WP_172653413.1">
    <property type="nucleotide sequence ID" value="NZ_CP010525.1"/>
</dbReference>
<name>A0AAN0T659_HEYCO</name>
<evidence type="ECO:0000256" key="2">
    <source>
        <dbReference type="ARBA" id="ARBA00022692"/>
    </source>
</evidence>
<evidence type="ECO:0000256" key="1">
    <source>
        <dbReference type="ARBA" id="ARBA00004370"/>
    </source>
</evidence>
<keyword evidence="3 5" id="KW-1133">Transmembrane helix</keyword>
<dbReference type="InterPro" id="IPR006479">
    <property type="entry name" value="Holin"/>
</dbReference>
<dbReference type="Pfam" id="PF04688">
    <property type="entry name" value="Holin_SPP1"/>
    <property type="match status" value="1"/>
</dbReference>
<comment type="subcellular location">
    <subcellularLocation>
        <location evidence="1">Membrane</location>
    </subcellularLocation>
</comment>
<evidence type="ECO:0000256" key="5">
    <source>
        <dbReference type="SAM" id="Phobius"/>
    </source>
</evidence>
<keyword evidence="7" id="KW-1185">Reference proteome</keyword>
<dbReference type="EMBL" id="CP010525">
    <property type="protein sequence ID" value="AJO22898.1"/>
    <property type="molecule type" value="Genomic_DNA"/>
</dbReference>
<evidence type="ECO:0000256" key="3">
    <source>
        <dbReference type="ARBA" id="ARBA00022989"/>
    </source>
</evidence>
<evidence type="ECO:0008006" key="8">
    <source>
        <dbReference type="Google" id="ProtNLM"/>
    </source>
</evidence>
<accession>A0AAN0T659</accession>
<dbReference type="PROSITE" id="PS51257">
    <property type="entry name" value="PROKAR_LIPOPROTEIN"/>
    <property type="match status" value="1"/>
</dbReference>
<dbReference type="Proteomes" id="UP000032024">
    <property type="component" value="Chromosome"/>
</dbReference>
<evidence type="ECO:0000256" key="4">
    <source>
        <dbReference type="ARBA" id="ARBA00023136"/>
    </source>
</evidence>
<feature type="transmembrane region" description="Helical" evidence="5">
    <location>
        <begin position="37"/>
        <end position="56"/>
    </location>
</feature>